<keyword evidence="3 6" id="KW-0812">Transmembrane</keyword>
<protein>
    <submittedName>
        <fullName evidence="8">Lysyl-tRNA synthetase</fullName>
    </submittedName>
</protein>
<accession>A0A238L6X8</accession>
<dbReference type="GO" id="GO:0005886">
    <property type="term" value="C:plasma membrane"/>
    <property type="evidence" value="ECO:0007669"/>
    <property type="project" value="UniProtKB-SubCell"/>
</dbReference>
<dbReference type="PANTHER" id="PTHR34697">
    <property type="entry name" value="PHOSPHATIDYLGLYCEROL LYSYLTRANSFERASE"/>
    <property type="match status" value="1"/>
</dbReference>
<dbReference type="GO" id="GO:0055091">
    <property type="term" value="P:phospholipid homeostasis"/>
    <property type="evidence" value="ECO:0007669"/>
    <property type="project" value="TreeGrafter"/>
</dbReference>
<evidence type="ECO:0000313" key="9">
    <source>
        <dbReference type="Proteomes" id="UP000207598"/>
    </source>
</evidence>
<dbReference type="OrthoDB" id="145485at2"/>
<organism evidence="8 9">
    <name type="scientific">Maliponia aquimaris</name>
    <dbReference type="NCBI Taxonomy" id="1673631"/>
    <lineage>
        <taxon>Bacteria</taxon>
        <taxon>Pseudomonadati</taxon>
        <taxon>Pseudomonadota</taxon>
        <taxon>Alphaproteobacteria</taxon>
        <taxon>Rhodobacterales</taxon>
        <taxon>Paracoccaceae</taxon>
        <taxon>Maliponia</taxon>
    </lineage>
</organism>
<evidence type="ECO:0000313" key="8">
    <source>
        <dbReference type="EMBL" id="SMX50844.1"/>
    </source>
</evidence>
<comment type="subcellular location">
    <subcellularLocation>
        <location evidence="1">Cell membrane</location>
        <topology evidence="1">Multi-pass membrane protein</topology>
    </subcellularLocation>
</comment>
<dbReference type="InterPro" id="IPR051211">
    <property type="entry name" value="PG_lysyltransferase"/>
</dbReference>
<evidence type="ECO:0000256" key="3">
    <source>
        <dbReference type="ARBA" id="ARBA00022692"/>
    </source>
</evidence>
<evidence type="ECO:0000256" key="1">
    <source>
        <dbReference type="ARBA" id="ARBA00004651"/>
    </source>
</evidence>
<dbReference type="GO" id="GO:0016755">
    <property type="term" value="F:aminoacyltransferase activity"/>
    <property type="evidence" value="ECO:0007669"/>
    <property type="project" value="TreeGrafter"/>
</dbReference>
<evidence type="ECO:0000256" key="4">
    <source>
        <dbReference type="ARBA" id="ARBA00022989"/>
    </source>
</evidence>
<evidence type="ECO:0000256" key="5">
    <source>
        <dbReference type="ARBA" id="ARBA00023136"/>
    </source>
</evidence>
<dbReference type="AlphaFoldDB" id="A0A238L6X8"/>
<dbReference type="PANTHER" id="PTHR34697:SF2">
    <property type="entry name" value="PHOSPHATIDYLGLYCEROL LYSYLTRANSFERASE"/>
    <property type="match status" value="1"/>
</dbReference>
<sequence>MNIADGMPAGQIRRLLPPLLGLALCGLLWNEARALDWPAVGVAFSQIPLWRWAAAALATTLSFAAIAQYDVLAHRHLRTGVPPRVARRAGAAAIAVGQTTGFGPAVGAALRWRLLPDLGHTTVIGLTGLVTLSFLAAWVLLTVTLALPVLAGLPWLTLPAFACGAAGLAAGLLWWPRVTLGRRVIALLSLRGMAAMTVLAGADIALAGLALALLLPAGVAPPLPVMLAAYALALGAGLMGGTPGGVGPFELTLLTVMPGTAAPDLAAALLAYRLIHYALPCLLGAGYALLAAPWHAAPGSSARLPRSGPRAELAIAAQSDTRGVFAGAACATALRSPHSLVLFLGPQTGRIEPLLPALKTAARDENRLPCLYKLTARDAARVRRAGWITAAFAVEAVIDPRRHDIDGPEHRQLRRFLRKARAGGVTARRLAVPDWAALQRIHAAWEAEHGPERGLTMGRYCPLYLADKPLYGAFQGDTLLAFTSWVEGPGVLSLDLMRHLPELPTGTMHALIQTVIDDARRARLNEVNLAALPHPALPAGLSETAGLLRFKSSFAPRWRPLYIAAPSAPALLVAAADIRIAIRRPPPLPRRTADLWHLDQLQDQPPAAAQLLHKAG</sequence>
<keyword evidence="2" id="KW-1003">Cell membrane</keyword>
<dbReference type="RefSeq" id="WP_094023753.1">
    <property type="nucleotide sequence ID" value="NZ_FXYF01000030.1"/>
</dbReference>
<keyword evidence="8" id="KW-0436">Ligase</keyword>
<dbReference type="Pfam" id="PF09924">
    <property type="entry name" value="LPG_synthase_C"/>
    <property type="match status" value="1"/>
</dbReference>
<feature type="transmembrane region" description="Helical" evidence="6">
    <location>
        <begin position="123"/>
        <end position="147"/>
    </location>
</feature>
<keyword evidence="4 6" id="KW-1133">Transmembrane helix</keyword>
<proteinExistence type="predicted"/>
<keyword evidence="9" id="KW-1185">Reference proteome</keyword>
<feature type="domain" description="Phosphatidylglycerol lysyltransferase C-terminal" evidence="7">
    <location>
        <begin position="312"/>
        <end position="564"/>
    </location>
</feature>
<reference evidence="8 9" key="1">
    <citation type="submission" date="2017-05" db="EMBL/GenBank/DDBJ databases">
        <authorList>
            <person name="Song R."/>
            <person name="Chenine A.L."/>
            <person name="Ruprecht R.M."/>
        </authorList>
    </citation>
    <scope>NUCLEOTIDE SEQUENCE [LARGE SCALE GENOMIC DNA]</scope>
    <source>
        <strain evidence="8 9">CECT 8898</strain>
    </source>
</reference>
<feature type="transmembrane region" description="Helical" evidence="6">
    <location>
        <begin position="277"/>
        <end position="297"/>
    </location>
</feature>
<dbReference type="Proteomes" id="UP000207598">
    <property type="component" value="Unassembled WGS sequence"/>
</dbReference>
<dbReference type="InterPro" id="IPR016181">
    <property type="entry name" value="Acyl_CoA_acyltransferase"/>
</dbReference>
<evidence type="ECO:0000256" key="6">
    <source>
        <dbReference type="SAM" id="Phobius"/>
    </source>
</evidence>
<feature type="transmembrane region" description="Helical" evidence="6">
    <location>
        <begin position="50"/>
        <end position="69"/>
    </location>
</feature>
<dbReference type="EMBL" id="FXYF01000030">
    <property type="protein sequence ID" value="SMX50844.1"/>
    <property type="molecule type" value="Genomic_DNA"/>
</dbReference>
<evidence type="ECO:0000256" key="2">
    <source>
        <dbReference type="ARBA" id="ARBA00022475"/>
    </source>
</evidence>
<dbReference type="SUPFAM" id="SSF55729">
    <property type="entry name" value="Acyl-CoA N-acyltransferases (Nat)"/>
    <property type="match status" value="1"/>
</dbReference>
<evidence type="ECO:0000259" key="7">
    <source>
        <dbReference type="Pfam" id="PF09924"/>
    </source>
</evidence>
<keyword evidence="5 6" id="KW-0472">Membrane</keyword>
<name>A0A238L6X8_9RHOB</name>
<dbReference type="GO" id="GO:0004812">
    <property type="term" value="F:aminoacyl-tRNA ligase activity"/>
    <property type="evidence" value="ECO:0007669"/>
    <property type="project" value="UniProtKB-KW"/>
</dbReference>
<feature type="transmembrane region" description="Helical" evidence="6">
    <location>
        <begin position="153"/>
        <end position="175"/>
    </location>
</feature>
<feature type="transmembrane region" description="Helical" evidence="6">
    <location>
        <begin position="196"/>
        <end position="215"/>
    </location>
</feature>
<gene>
    <name evidence="8" type="ORF">MAA8898_05045</name>
</gene>
<dbReference type="InterPro" id="IPR024320">
    <property type="entry name" value="LPG_synthase_C"/>
</dbReference>
<feature type="transmembrane region" description="Helical" evidence="6">
    <location>
        <begin position="221"/>
        <end position="239"/>
    </location>
</feature>
<keyword evidence="8" id="KW-0030">Aminoacyl-tRNA synthetase</keyword>